<gene>
    <name evidence="1" type="ORF">WOLCODRAFT_136607</name>
</gene>
<reference evidence="1 2" key="1">
    <citation type="journal article" date="2012" name="Science">
        <title>The Paleozoic origin of enzymatic lignin decomposition reconstructed from 31 fungal genomes.</title>
        <authorList>
            <person name="Floudas D."/>
            <person name="Binder M."/>
            <person name="Riley R."/>
            <person name="Barry K."/>
            <person name="Blanchette R.A."/>
            <person name="Henrissat B."/>
            <person name="Martinez A.T."/>
            <person name="Otillar R."/>
            <person name="Spatafora J.W."/>
            <person name="Yadav J.S."/>
            <person name="Aerts A."/>
            <person name="Benoit I."/>
            <person name="Boyd A."/>
            <person name="Carlson A."/>
            <person name="Copeland A."/>
            <person name="Coutinho P.M."/>
            <person name="de Vries R.P."/>
            <person name="Ferreira P."/>
            <person name="Findley K."/>
            <person name="Foster B."/>
            <person name="Gaskell J."/>
            <person name="Glotzer D."/>
            <person name="Gorecki P."/>
            <person name="Heitman J."/>
            <person name="Hesse C."/>
            <person name="Hori C."/>
            <person name="Igarashi K."/>
            <person name="Jurgens J.A."/>
            <person name="Kallen N."/>
            <person name="Kersten P."/>
            <person name="Kohler A."/>
            <person name="Kuees U."/>
            <person name="Kumar T.K.A."/>
            <person name="Kuo A."/>
            <person name="LaButti K."/>
            <person name="Larrondo L.F."/>
            <person name="Lindquist E."/>
            <person name="Ling A."/>
            <person name="Lombard V."/>
            <person name="Lucas S."/>
            <person name="Lundell T."/>
            <person name="Martin R."/>
            <person name="McLaughlin D.J."/>
            <person name="Morgenstern I."/>
            <person name="Morin E."/>
            <person name="Murat C."/>
            <person name="Nagy L.G."/>
            <person name="Nolan M."/>
            <person name="Ohm R.A."/>
            <person name="Patyshakuliyeva A."/>
            <person name="Rokas A."/>
            <person name="Ruiz-Duenas F.J."/>
            <person name="Sabat G."/>
            <person name="Salamov A."/>
            <person name="Samejima M."/>
            <person name="Schmutz J."/>
            <person name="Slot J.C."/>
            <person name="St John F."/>
            <person name="Stenlid J."/>
            <person name="Sun H."/>
            <person name="Sun S."/>
            <person name="Syed K."/>
            <person name="Tsang A."/>
            <person name="Wiebenga A."/>
            <person name="Young D."/>
            <person name="Pisabarro A."/>
            <person name="Eastwood D.C."/>
            <person name="Martin F."/>
            <person name="Cullen D."/>
            <person name="Grigoriev I.V."/>
            <person name="Hibbett D.S."/>
        </authorList>
    </citation>
    <scope>NUCLEOTIDE SEQUENCE [LARGE SCALE GENOMIC DNA]</scope>
    <source>
        <strain evidence="1 2">MD-104</strain>
    </source>
</reference>
<keyword evidence="2" id="KW-1185">Reference proteome</keyword>
<sequence length="92" mass="10028">MNTDQISGYASRPLFRLISVSVRPLPRTIQVIARHFTHRGLLNDVPMLSAPKRIMTLLPPSKPGAFACIFRTPALPESSTPGTSPSGTPLYI</sequence>
<organism evidence="1 2">
    <name type="scientific">Wolfiporia cocos (strain MD-104)</name>
    <name type="common">Brown rot fungus</name>
    <dbReference type="NCBI Taxonomy" id="742152"/>
    <lineage>
        <taxon>Eukaryota</taxon>
        <taxon>Fungi</taxon>
        <taxon>Dikarya</taxon>
        <taxon>Basidiomycota</taxon>
        <taxon>Agaricomycotina</taxon>
        <taxon>Agaricomycetes</taxon>
        <taxon>Polyporales</taxon>
        <taxon>Phaeolaceae</taxon>
        <taxon>Wolfiporia</taxon>
    </lineage>
</organism>
<dbReference type="EMBL" id="KB468053">
    <property type="protein sequence ID" value="PCH40010.1"/>
    <property type="molecule type" value="Genomic_DNA"/>
</dbReference>
<feature type="non-terminal residue" evidence="1">
    <location>
        <position position="92"/>
    </location>
</feature>
<accession>A0A2H3JCN4</accession>
<evidence type="ECO:0000313" key="2">
    <source>
        <dbReference type="Proteomes" id="UP000218811"/>
    </source>
</evidence>
<dbReference type="Proteomes" id="UP000218811">
    <property type="component" value="Unassembled WGS sequence"/>
</dbReference>
<name>A0A2H3JCN4_WOLCO</name>
<proteinExistence type="predicted"/>
<protein>
    <submittedName>
        <fullName evidence="1">Uncharacterized protein</fullName>
    </submittedName>
</protein>
<evidence type="ECO:0000313" key="1">
    <source>
        <dbReference type="EMBL" id="PCH40010.1"/>
    </source>
</evidence>
<dbReference type="AlphaFoldDB" id="A0A2H3JCN4"/>